<accession>A0A9D4JR07</accession>
<protein>
    <submittedName>
        <fullName evidence="1">Uncharacterized protein</fullName>
    </submittedName>
</protein>
<gene>
    <name evidence="1" type="ORF">DPMN_119192</name>
</gene>
<evidence type="ECO:0000313" key="2">
    <source>
        <dbReference type="Proteomes" id="UP000828390"/>
    </source>
</evidence>
<keyword evidence="2" id="KW-1185">Reference proteome</keyword>
<dbReference type="Proteomes" id="UP000828390">
    <property type="component" value="Unassembled WGS sequence"/>
</dbReference>
<evidence type="ECO:0000313" key="1">
    <source>
        <dbReference type="EMBL" id="KAH3817638.1"/>
    </source>
</evidence>
<name>A0A9D4JR07_DREPO</name>
<dbReference type="AlphaFoldDB" id="A0A9D4JR07"/>
<dbReference type="EMBL" id="JAIWYP010000005">
    <property type="protein sequence ID" value="KAH3817638.1"/>
    <property type="molecule type" value="Genomic_DNA"/>
</dbReference>
<comment type="caution">
    <text evidence="1">The sequence shown here is derived from an EMBL/GenBank/DDBJ whole genome shotgun (WGS) entry which is preliminary data.</text>
</comment>
<organism evidence="1 2">
    <name type="scientific">Dreissena polymorpha</name>
    <name type="common">Zebra mussel</name>
    <name type="synonym">Mytilus polymorpha</name>
    <dbReference type="NCBI Taxonomy" id="45954"/>
    <lineage>
        <taxon>Eukaryota</taxon>
        <taxon>Metazoa</taxon>
        <taxon>Spiralia</taxon>
        <taxon>Lophotrochozoa</taxon>
        <taxon>Mollusca</taxon>
        <taxon>Bivalvia</taxon>
        <taxon>Autobranchia</taxon>
        <taxon>Heteroconchia</taxon>
        <taxon>Euheterodonta</taxon>
        <taxon>Imparidentia</taxon>
        <taxon>Neoheterodontei</taxon>
        <taxon>Myida</taxon>
        <taxon>Dreissenoidea</taxon>
        <taxon>Dreissenidae</taxon>
        <taxon>Dreissena</taxon>
    </lineage>
</organism>
<sequence>MCKIAMKAFLHLQLAKMRGFLLGCRKLCLHWGYEDHVFFASTVRHRAWDIKRNQLSSRKPLQSGQVTGP</sequence>
<reference evidence="1" key="2">
    <citation type="submission" date="2020-11" db="EMBL/GenBank/DDBJ databases">
        <authorList>
            <person name="McCartney M.A."/>
            <person name="Auch B."/>
            <person name="Kono T."/>
            <person name="Mallez S."/>
            <person name="Becker A."/>
            <person name="Gohl D.M."/>
            <person name="Silverstein K.A.T."/>
            <person name="Koren S."/>
            <person name="Bechman K.B."/>
            <person name="Herman A."/>
            <person name="Abrahante J.E."/>
            <person name="Garbe J."/>
        </authorList>
    </citation>
    <scope>NUCLEOTIDE SEQUENCE</scope>
    <source>
        <strain evidence="1">Duluth1</strain>
        <tissue evidence="1">Whole animal</tissue>
    </source>
</reference>
<proteinExistence type="predicted"/>
<reference evidence="1" key="1">
    <citation type="journal article" date="2019" name="bioRxiv">
        <title>The Genome of the Zebra Mussel, Dreissena polymorpha: A Resource for Invasive Species Research.</title>
        <authorList>
            <person name="McCartney M.A."/>
            <person name="Auch B."/>
            <person name="Kono T."/>
            <person name="Mallez S."/>
            <person name="Zhang Y."/>
            <person name="Obille A."/>
            <person name="Becker A."/>
            <person name="Abrahante J.E."/>
            <person name="Garbe J."/>
            <person name="Badalamenti J.P."/>
            <person name="Herman A."/>
            <person name="Mangelson H."/>
            <person name="Liachko I."/>
            <person name="Sullivan S."/>
            <person name="Sone E.D."/>
            <person name="Koren S."/>
            <person name="Silverstein K.A.T."/>
            <person name="Beckman K.B."/>
            <person name="Gohl D.M."/>
        </authorList>
    </citation>
    <scope>NUCLEOTIDE SEQUENCE</scope>
    <source>
        <strain evidence="1">Duluth1</strain>
        <tissue evidence="1">Whole animal</tissue>
    </source>
</reference>